<evidence type="ECO:0000313" key="14">
    <source>
        <dbReference type="EMBL" id="CAH3146247.1"/>
    </source>
</evidence>
<dbReference type="InterPro" id="IPR001245">
    <property type="entry name" value="Ser-Thr/Tyr_kinase_cat_dom"/>
</dbReference>
<evidence type="ECO:0000259" key="13">
    <source>
        <dbReference type="PROSITE" id="PS50011"/>
    </source>
</evidence>
<keyword evidence="3 12" id="KW-0812">Transmembrane</keyword>
<evidence type="ECO:0000256" key="1">
    <source>
        <dbReference type="ARBA" id="ARBA00004167"/>
    </source>
</evidence>
<evidence type="ECO:0000256" key="5">
    <source>
        <dbReference type="ARBA" id="ARBA00022777"/>
    </source>
</evidence>
<dbReference type="InterPro" id="IPR020635">
    <property type="entry name" value="Tyr_kinase_cat_dom"/>
</dbReference>
<reference evidence="14 15" key="1">
    <citation type="submission" date="2022-05" db="EMBL/GenBank/DDBJ databases">
        <authorList>
            <consortium name="Genoscope - CEA"/>
            <person name="William W."/>
        </authorList>
    </citation>
    <scope>NUCLEOTIDE SEQUENCE [LARGE SCALE GENOMIC DNA]</scope>
</reference>
<sequence>MSTLRRVRSIKYSSAEIYIKRADGGNVVTTIGSDVTLEWSCRVRGNHSVGMLAWTLKLHTVTDRTRIAWVYYTPERFWIGITKSIHYGRRVRWTGEASQGKISFVIQDVRISDAQSYKLSWKVILPSRNGSRQVVMTQSKLMVTVAAKSTYKPSPSHVDMQPKTTGIILSTSSQTAATLDEANTEAAFLSTKAMAVSPKRSDMGDLPRSKKPDHFAALLIFTITSAIVIVVLSVIIFGFCWKMRKGKDEKGKLTGISSNLQREVELTHVPRPAQIQGEVEEDTRAEQDEIVDTSPPTLFPRARRSSRWEFPKTRLQIREVFGQGAFGQVAKGLALQIAGKANWTEVAVKMLKEDAEESDRRDLLSELSIMKKLPHHRHVVTLLGCVTTSVNPLVIVEFASHGDLLGYLLKSRGLPDTYYNTCKKLTRVTAKKLMMFAWQIASGMNFLCENKVVHRDLAARNVLVADGNVCKITDFGMARDVQGSNIYTMKAGGRIPAKWTAYEALSYGIYTTQSDVWSYGIVLYEIFTLGGEPYPGIKARDIANLLEKGFRMRRPRQLDKELFSVMFSCWNEDPKKRPTFGTLQEALEKIEKEQTGYLNLQSFVDFSYVNICEARKVKEEFII</sequence>
<dbReference type="FunFam" id="1.10.510.10:FF:000554">
    <property type="entry name" value="Predicted protein"/>
    <property type="match status" value="1"/>
</dbReference>
<keyword evidence="10" id="KW-0675">Receptor</keyword>
<protein>
    <recommendedName>
        <fullName evidence="13">Protein kinase domain-containing protein</fullName>
    </recommendedName>
</protein>
<name>A0AAU9XGS8_9CNID</name>
<dbReference type="GO" id="GO:0005524">
    <property type="term" value="F:ATP binding"/>
    <property type="evidence" value="ECO:0007669"/>
    <property type="project" value="UniProtKB-KW"/>
</dbReference>
<dbReference type="Pfam" id="PF07714">
    <property type="entry name" value="PK_Tyr_Ser-Thr"/>
    <property type="match status" value="1"/>
</dbReference>
<keyword evidence="5" id="KW-0418">Kinase</keyword>
<dbReference type="PROSITE" id="PS00109">
    <property type="entry name" value="PROTEIN_KINASE_TYR"/>
    <property type="match status" value="1"/>
</dbReference>
<keyword evidence="2" id="KW-0808">Transferase</keyword>
<dbReference type="GO" id="GO:0005886">
    <property type="term" value="C:plasma membrane"/>
    <property type="evidence" value="ECO:0007669"/>
    <property type="project" value="TreeGrafter"/>
</dbReference>
<evidence type="ECO:0000256" key="9">
    <source>
        <dbReference type="ARBA" id="ARBA00023137"/>
    </source>
</evidence>
<dbReference type="InterPro" id="IPR000719">
    <property type="entry name" value="Prot_kinase_dom"/>
</dbReference>
<dbReference type="GO" id="GO:0007169">
    <property type="term" value="P:cell surface receptor protein tyrosine kinase signaling pathway"/>
    <property type="evidence" value="ECO:0007669"/>
    <property type="project" value="TreeGrafter"/>
</dbReference>
<dbReference type="EMBL" id="CALNXJ010000041">
    <property type="protein sequence ID" value="CAH3146247.1"/>
    <property type="molecule type" value="Genomic_DNA"/>
</dbReference>
<dbReference type="Gene3D" id="3.30.200.20">
    <property type="entry name" value="Phosphorylase Kinase, domain 1"/>
    <property type="match status" value="1"/>
</dbReference>
<keyword evidence="15" id="KW-1185">Reference proteome</keyword>
<evidence type="ECO:0000256" key="10">
    <source>
        <dbReference type="ARBA" id="ARBA00023170"/>
    </source>
</evidence>
<evidence type="ECO:0000256" key="6">
    <source>
        <dbReference type="ARBA" id="ARBA00022840"/>
    </source>
</evidence>
<comment type="subcellular location">
    <subcellularLocation>
        <location evidence="1">Membrane</location>
        <topology evidence="1">Single-pass membrane protein</topology>
    </subcellularLocation>
</comment>
<dbReference type="InterPro" id="IPR008266">
    <property type="entry name" value="Tyr_kinase_AS"/>
</dbReference>
<dbReference type="SUPFAM" id="SSF56112">
    <property type="entry name" value="Protein kinase-like (PK-like)"/>
    <property type="match status" value="1"/>
</dbReference>
<evidence type="ECO:0000256" key="8">
    <source>
        <dbReference type="ARBA" id="ARBA00023136"/>
    </source>
</evidence>
<evidence type="ECO:0000256" key="12">
    <source>
        <dbReference type="SAM" id="Phobius"/>
    </source>
</evidence>
<gene>
    <name evidence="14" type="ORF">PMEA_00022895</name>
</gene>
<accession>A0AAU9XGS8</accession>
<feature type="domain" description="Protein kinase" evidence="13">
    <location>
        <begin position="315"/>
        <end position="590"/>
    </location>
</feature>
<feature type="transmembrane region" description="Helical" evidence="12">
    <location>
        <begin position="215"/>
        <end position="241"/>
    </location>
</feature>
<evidence type="ECO:0000313" key="15">
    <source>
        <dbReference type="Proteomes" id="UP001159428"/>
    </source>
</evidence>
<dbReference type="PRINTS" id="PR00109">
    <property type="entry name" value="TYRKINASE"/>
</dbReference>
<dbReference type="SMART" id="SM00219">
    <property type="entry name" value="TyrKc"/>
    <property type="match status" value="1"/>
</dbReference>
<keyword evidence="11" id="KW-0325">Glycoprotein</keyword>
<keyword evidence="7 12" id="KW-1133">Transmembrane helix</keyword>
<dbReference type="Gene3D" id="2.60.40.10">
    <property type="entry name" value="Immunoglobulins"/>
    <property type="match status" value="1"/>
</dbReference>
<dbReference type="AlphaFoldDB" id="A0AAU9XGS8"/>
<evidence type="ECO:0000256" key="11">
    <source>
        <dbReference type="ARBA" id="ARBA00023180"/>
    </source>
</evidence>
<dbReference type="Proteomes" id="UP001159428">
    <property type="component" value="Unassembled WGS sequence"/>
</dbReference>
<dbReference type="PROSITE" id="PS50011">
    <property type="entry name" value="PROTEIN_KINASE_DOM"/>
    <property type="match status" value="1"/>
</dbReference>
<organism evidence="14 15">
    <name type="scientific">Pocillopora meandrina</name>
    <dbReference type="NCBI Taxonomy" id="46732"/>
    <lineage>
        <taxon>Eukaryota</taxon>
        <taxon>Metazoa</taxon>
        <taxon>Cnidaria</taxon>
        <taxon>Anthozoa</taxon>
        <taxon>Hexacorallia</taxon>
        <taxon>Scleractinia</taxon>
        <taxon>Astrocoeniina</taxon>
        <taxon>Pocilloporidae</taxon>
        <taxon>Pocillopora</taxon>
    </lineage>
</organism>
<dbReference type="Gene3D" id="1.10.510.10">
    <property type="entry name" value="Transferase(Phosphotransferase) domain 1"/>
    <property type="match status" value="1"/>
</dbReference>
<evidence type="ECO:0000256" key="2">
    <source>
        <dbReference type="ARBA" id="ARBA00022679"/>
    </source>
</evidence>
<dbReference type="InterPro" id="IPR011009">
    <property type="entry name" value="Kinase-like_dom_sf"/>
</dbReference>
<dbReference type="GO" id="GO:0043235">
    <property type="term" value="C:receptor complex"/>
    <property type="evidence" value="ECO:0007669"/>
    <property type="project" value="TreeGrafter"/>
</dbReference>
<dbReference type="InterPro" id="IPR013783">
    <property type="entry name" value="Ig-like_fold"/>
</dbReference>
<proteinExistence type="predicted"/>
<keyword evidence="9" id="KW-0829">Tyrosine-protein kinase</keyword>
<keyword evidence="8 12" id="KW-0472">Membrane</keyword>
<keyword evidence="6" id="KW-0067">ATP-binding</keyword>
<dbReference type="PANTHER" id="PTHR24416:SF621">
    <property type="entry name" value="TYROSINE KINASE RECEPTOR CAD96CA"/>
    <property type="match status" value="1"/>
</dbReference>
<comment type="caution">
    <text evidence="14">The sequence shown here is derived from an EMBL/GenBank/DDBJ whole genome shotgun (WGS) entry which is preliminary data.</text>
</comment>
<dbReference type="GO" id="GO:0004714">
    <property type="term" value="F:transmembrane receptor protein tyrosine kinase activity"/>
    <property type="evidence" value="ECO:0007669"/>
    <property type="project" value="TreeGrafter"/>
</dbReference>
<keyword evidence="4" id="KW-0547">Nucleotide-binding</keyword>
<evidence type="ECO:0000256" key="3">
    <source>
        <dbReference type="ARBA" id="ARBA00022692"/>
    </source>
</evidence>
<dbReference type="PANTHER" id="PTHR24416">
    <property type="entry name" value="TYROSINE-PROTEIN KINASE RECEPTOR"/>
    <property type="match status" value="1"/>
</dbReference>
<dbReference type="CDD" id="cd00192">
    <property type="entry name" value="PTKc"/>
    <property type="match status" value="1"/>
</dbReference>
<evidence type="ECO:0000256" key="4">
    <source>
        <dbReference type="ARBA" id="ARBA00022741"/>
    </source>
</evidence>
<evidence type="ECO:0000256" key="7">
    <source>
        <dbReference type="ARBA" id="ARBA00022989"/>
    </source>
</evidence>
<dbReference type="InterPro" id="IPR050122">
    <property type="entry name" value="RTK"/>
</dbReference>